<feature type="binding site" evidence="1">
    <location>
        <position position="357"/>
    </location>
    <ligand>
        <name>substrate</name>
    </ligand>
</feature>
<dbReference type="RefSeq" id="WP_192595232.1">
    <property type="nucleotide sequence ID" value="NZ_BAAALJ010000020.1"/>
</dbReference>
<keyword evidence="1 3" id="KW-0808">Transferase</keyword>
<feature type="binding site" evidence="1">
    <location>
        <position position="300"/>
    </location>
    <ligand>
        <name>substrate</name>
    </ligand>
</feature>
<keyword evidence="1 3" id="KW-0418">Kinase</keyword>
<protein>
    <recommendedName>
        <fullName evidence="1">Thiamine-monophosphate kinase</fullName>
        <shortName evidence="1">TMP kinase</shortName>
        <shortName evidence="1">Thiamine-phosphate kinase</shortName>
        <ecNumber evidence="1">2.7.4.16</ecNumber>
    </recommendedName>
</protein>
<proteinExistence type="inferred from homology"/>
<feature type="binding site" evidence="1">
    <location>
        <position position="62"/>
    </location>
    <ligand>
        <name>Mg(2+)</name>
        <dbReference type="ChEBI" id="CHEBI:18420"/>
        <label>1</label>
    </ligand>
</feature>
<evidence type="ECO:0000313" key="4">
    <source>
        <dbReference type="Proteomes" id="UP000643525"/>
    </source>
</evidence>
<dbReference type="SUPFAM" id="SSF55326">
    <property type="entry name" value="PurM N-terminal domain-like"/>
    <property type="match status" value="1"/>
</dbReference>
<keyword evidence="1" id="KW-0479">Metal-binding</keyword>
<feature type="binding site" evidence="1">
    <location>
        <position position="151"/>
    </location>
    <ligand>
        <name>Mg(2+)</name>
        <dbReference type="ChEBI" id="CHEBI:18420"/>
        <label>1</label>
    </ligand>
</feature>
<dbReference type="SUPFAM" id="SSF56042">
    <property type="entry name" value="PurM C-terminal domain-like"/>
    <property type="match status" value="1"/>
</dbReference>
<dbReference type="PANTHER" id="PTHR30270">
    <property type="entry name" value="THIAMINE-MONOPHOSPHATE KINASE"/>
    <property type="match status" value="1"/>
</dbReference>
<dbReference type="InterPro" id="IPR006283">
    <property type="entry name" value="ThiL-like"/>
</dbReference>
<feature type="binding site" evidence="1">
    <location>
        <position position="43"/>
    </location>
    <ligand>
        <name>Mg(2+)</name>
        <dbReference type="ChEBI" id="CHEBI:18420"/>
        <label>3</label>
    </ligand>
</feature>
<feature type="binding site" evidence="1">
    <location>
        <position position="100"/>
    </location>
    <ligand>
        <name>Mg(2+)</name>
        <dbReference type="ChEBI" id="CHEBI:18420"/>
        <label>4</label>
    </ligand>
</feature>
<evidence type="ECO:0000256" key="1">
    <source>
        <dbReference type="HAMAP-Rule" id="MF_02128"/>
    </source>
</evidence>
<feature type="binding site" evidence="1">
    <location>
        <position position="246"/>
    </location>
    <ligand>
        <name>Mg(2+)</name>
        <dbReference type="ChEBI" id="CHEBI:18420"/>
        <label>5</label>
    </ligand>
</feature>
<feature type="binding site" evidence="1">
    <location>
        <begin position="150"/>
        <end position="151"/>
    </location>
    <ligand>
        <name>ATP</name>
        <dbReference type="ChEBI" id="CHEBI:30616"/>
    </ligand>
</feature>
<feature type="binding site" evidence="1">
    <location>
        <position position="43"/>
    </location>
    <ligand>
        <name>Mg(2+)</name>
        <dbReference type="ChEBI" id="CHEBI:18420"/>
        <label>4</label>
    </ligand>
</feature>
<feature type="domain" description="PurM-like N-terminal" evidence="2">
    <location>
        <begin position="41"/>
        <end position="167"/>
    </location>
</feature>
<feature type="binding site" evidence="1">
    <location>
        <position position="100"/>
    </location>
    <ligand>
        <name>Mg(2+)</name>
        <dbReference type="ChEBI" id="CHEBI:18420"/>
        <label>2</label>
    </ligand>
</feature>
<name>A0ABR9JE21_9MICC</name>
<feature type="binding site" evidence="1">
    <location>
        <position position="177"/>
    </location>
    <ligand>
        <name>ATP</name>
        <dbReference type="ChEBI" id="CHEBI:30616"/>
    </ligand>
</feature>
<feature type="binding site" evidence="1">
    <location>
        <position position="61"/>
    </location>
    <ligand>
        <name>Mg(2+)</name>
        <dbReference type="ChEBI" id="CHEBI:18420"/>
        <label>4</label>
    </ligand>
</feature>
<feature type="binding site" evidence="1">
    <location>
        <position position="70"/>
    </location>
    <ligand>
        <name>substrate</name>
    </ligand>
</feature>
<dbReference type="Gene3D" id="3.90.650.10">
    <property type="entry name" value="PurM-like C-terminal domain"/>
    <property type="match status" value="1"/>
</dbReference>
<evidence type="ECO:0000259" key="2">
    <source>
        <dbReference type="Pfam" id="PF00586"/>
    </source>
</evidence>
<comment type="function">
    <text evidence="1">Catalyzes the ATP-dependent phosphorylation of thiamine-monophosphate (TMP) to form thiamine-pyrophosphate (TPP), the active form of vitamin B1.</text>
</comment>
<feature type="binding site" evidence="1">
    <location>
        <position position="130"/>
    </location>
    <ligand>
        <name>ATP</name>
        <dbReference type="ChEBI" id="CHEBI:30616"/>
    </ligand>
</feature>
<comment type="caution">
    <text evidence="3">The sequence shown here is derived from an EMBL/GenBank/DDBJ whole genome shotgun (WGS) entry which is preliminary data.</text>
</comment>
<keyword evidence="4" id="KW-1185">Reference proteome</keyword>
<feature type="binding site" evidence="1">
    <location>
        <position position="243"/>
    </location>
    <ligand>
        <name>Mg(2+)</name>
        <dbReference type="ChEBI" id="CHEBI:18420"/>
        <label>3</label>
    </ligand>
</feature>
<comment type="catalytic activity">
    <reaction evidence="1">
        <text>thiamine phosphate + ATP = thiamine diphosphate + ADP</text>
        <dbReference type="Rhea" id="RHEA:15913"/>
        <dbReference type="ChEBI" id="CHEBI:30616"/>
        <dbReference type="ChEBI" id="CHEBI:37575"/>
        <dbReference type="ChEBI" id="CHEBI:58937"/>
        <dbReference type="ChEBI" id="CHEBI:456216"/>
        <dbReference type="EC" id="2.7.4.16"/>
    </reaction>
</comment>
<evidence type="ECO:0000313" key="3">
    <source>
        <dbReference type="EMBL" id="MBE1524182.1"/>
    </source>
</evidence>
<keyword evidence="1" id="KW-0784">Thiamine biosynthesis</keyword>
<feature type="binding site" evidence="1">
    <location>
        <position position="100"/>
    </location>
    <ligand>
        <name>Mg(2+)</name>
        <dbReference type="ChEBI" id="CHEBI:18420"/>
        <label>3</label>
    </ligand>
</feature>
<dbReference type="NCBIfam" id="TIGR01379">
    <property type="entry name" value="thiL"/>
    <property type="match status" value="1"/>
</dbReference>
<dbReference type="EMBL" id="JADBED010000001">
    <property type="protein sequence ID" value="MBE1524182.1"/>
    <property type="molecule type" value="Genomic_DNA"/>
</dbReference>
<dbReference type="Gene3D" id="3.30.1330.10">
    <property type="entry name" value="PurM-like, N-terminal domain"/>
    <property type="match status" value="1"/>
</dbReference>
<gene>
    <name evidence="1" type="primary">thiL</name>
    <name evidence="3" type="ORF">H4W27_001300</name>
</gene>
<dbReference type="CDD" id="cd02194">
    <property type="entry name" value="ThiL"/>
    <property type="match status" value="1"/>
</dbReference>
<dbReference type="PIRSF" id="PIRSF005303">
    <property type="entry name" value="Thiam_monoph_kin"/>
    <property type="match status" value="1"/>
</dbReference>
<feature type="binding site" evidence="1">
    <location>
        <position position="63"/>
    </location>
    <ligand>
        <name>Mg(2+)</name>
        <dbReference type="ChEBI" id="CHEBI:18420"/>
        <label>2</label>
    </ligand>
</feature>
<comment type="miscellaneous">
    <text evidence="1">Reaction mechanism of ThiL seems to utilize a direct, inline transfer of the gamma-phosphate of ATP to TMP rather than a phosphorylated enzyme intermediate.</text>
</comment>
<feature type="binding site" evidence="1">
    <location>
        <position position="245"/>
    </location>
    <ligand>
        <name>ATP</name>
        <dbReference type="ChEBI" id="CHEBI:30616"/>
    </ligand>
</feature>
<keyword evidence="1" id="KW-0067">ATP-binding</keyword>
<comment type="pathway">
    <text evidence="1">Cofactor biosynthesis; thiamine diphosphate biosynthesis; thiamine diphosphate from thiamine phosphate: step 1/1.</text>
</comment>
<dbReference type="InterPro" id="IPR036921">
    <property type="entry name" value="PurM-like_N_sf"/>
</dbReference>
<dbReference type="Pfam" id="PF00586">
    <property type="entry name" value="AIRS"/>
    <property type="match status" value="1"/>
</dbReference>
<keyword evidence="1" id="KW-0460">Magnesium</keyword>
<dbReference type="EC" id="2.7.4.16" evidence="1"/>
<sequence length="362" mass="36995">MSAACSVGQAGEDAVLEIIMDELGSASASATAPVKMTLPPGDDAAILELPDDGAPARIVLTTDTMSQDQDFRLSWWSPEDQGLPAGTAVGRKAVAQNLSDLNAMAATPISLLVSLTLPADTPLDWVRGFYRGLTQGLQTVGAEHCIVAGGDLGSGPGISVSITAVGRLGAARAPLRRDGARPGDQLTAAGPLGRAAAGLALLEAGHGCAEEELAALREAQLAPRPALTTGMIAVDAGATAGMDLSDGLLRDAGRLARASGVRVRIEDQALRAQARALRPAAQALNLPETQTLRWAAAGGEDYALLATFPAGAALPEGFHRIGEVIGPAQTGERAEDAGHADGALEVILESAIDELGWDSMRD</sequence>
<feature type="binding site" evidence="1">
    <location>
        <position position="63"/>
    </location>
    <ligand>
        <name>Mg(2+)</name>
        <dbReference type="ChEBI" id="CHEBI:18420"/>
        <label>1</label>
    </ligand>
</feature>
<reference evidence="3 4" key="1">
    <citation type="submission" date="2020-10" db="EMBL/GenBank/DDBJ databases">
        <title>Sequencing the genomes of 1000 actinobacteria strains.</title>
        <authorList>
            <person name="Klenk H.-P."/>
        </authorList>
    </citation>
    <scope>NUCLEOTIDE SEQUENCE [LARGE SCALE GENOMIC DNA]</scope>
    <source>
        <strain evidence="3 4">DSM 15666</strain>
    </source>
</reference>
<organism evidence="3 4">
    <name type="scientific">Nesterenkonia lutea</name>
    <dbReference type="NCBI Taxonomy" id="272919"/>
    <lineage>
        <taxon>Bacteria</taxon>
        <taxon>Bacillati</taxon>
        <taxon>Actinomycetota</taxon>
        <taxon>Actinomycetes</taxon>
        <taxon>Micrococcales</taxon>
        <taxon>Micrococcaceae</taxon>
        <taxon>Nesterenkonia</taxon>
    </lineage>
</organism>
<dbReference type="HAMAP" id="MF_02128">
    <property type="entry name" value="TMP_kinase"/>
    <property type="match status" value="1"/>
</dbReference>
<dbReference type="InterPro" id="IPR036676">
    <property type="entry name" value="PurM-like_C_sf"/>
</dbReference>
<dbReference type="Proteomes" id="UP000643525">
    <property type="component" value="Unassembled WGS sequence"/>
</dbReference>
<accession>A0ABR9JE21</accession>
<dbReference type="GO" id="GO:0009030">
    <property type="term" value="F:thiamine-phosphate kinase activity"/>
    <property type="evidence" value="ECO:0007669"/>
    <property type="project" value="UniProtKB-EC"/>
</dbReference>
<dbReference type="InterPro" id="IPR016188">
    <property type="entry name" value="PurM-like_N"/>
</dbReference>
<comment type="similarity">
    <text evidence="1">Belongs to the thiamine-monophosphate kinase family.</text>
</comment>
<dbReference type="PANTHER" id="PTHR30270:SF0">
    <property type="entry name" value="THIAMINE-MONOPHOSPHATE KINASE"/>
    <property type="match status" value="1"/>
</dbReference>
<keyword evidence="1" id="KW-0547">Nucleotide-binding</keyword>